<feature type="compositionally biased region" description="Basic and acidic residues" evidence="1">
    <location>
        <begin position="123"/>
        <end position="143"/>
    </location>
</feature>
<dbReference type="EMBL" id="CP035704">
    <property type="protein sequence ID" value="QBB72107.1"/>
    <property type="molecule type" value="Genomic_DNA"/>
</dbReference>
<organism evidence="2 3">
    <name type="scientific">Pseudolysobacter antarcticus</name>
    <dbReference type="NCBI Taxonomy" id="2511995"/>
    <lineage>
        <taxon>Bacteria</taxon>
        <taxon>Pseudomonadati</taxon>
        <taxon>Pseudomonadota</taxon>
        <taxon>Gammaproteobacteria</taxon>
        <taxon>Lysobacterales</taxon>
        <taxon>Rhodanobacteraceae</taxon>
        <taxon>Pseudolysobacter</taxon>
    </lineage>
</organism>
<reference evidence="2 3" key="1">
    <citation type="submission" date="2019-01" db="EMBL/GenBank/DDBJ databases">
        <title>Pseudolysobacter antarctica gen. nov., sp. nov., isolated from Fildes Peninsula, Antarctica.</title>
        <authorList>
            <person name="Wei Z."/>
            <person name="Peng F."/>
        </authorList>
    </citation>
    <scope>NUCLEOTIDE SEQUENCE [LARGE SCALE GENOMIC DNA]</scope>
    <source>
        <strain evidence="2 3">AQ6-296</strain>
    </source>
</reference>
<dbReference type="RefSeq" id="WP_129835758.1">
    <property type="nucleotide sequence ID" value="NZ_CP035704.1"/>
</dbReference>
<dbReference type="Proteomes" id="UP000291562">
    <property type="component" value="Chromosome"/>
</dbReference>
<dbReference type="AlphaFoldDB" id="A0A411HNP9"/>
<proteinExistence type="predicted"/>
<accession>A0A411HNP9</accession>
<sequence>MNSRVYEVLRCADGSGGKNGTQVSQVSANKFMSLHSVSNGDYYLILSDGNLSRRDKDGEIDVEQRTKELWPVTQSKSTKPKNVEDPKTVGLKCYDIGYRYAFASTSSMKGKKVNPAENFSVPERCRNDSNTDKGIEDGAKAAF</sequence>
<evidence type="ECO:0000313" key="2">
    <source>
        <dbReference type="EMBL" id="QBB72107.1"/>
    </source>
</evidence>
<name>A0A411HNP9_9GAMM</name>
<evidence type="ECO:0000256" key="1">
    <source>
        <dbReference type="SAM" id="MobiDB-lite"/>
    </source>
</evidence>
<dbReference type="KEGG" id="xbc:ELE36_17995"/>
<feature type="region of interest" description="Disordered" evidence="1">
    <location>
        <begin position="110"/>
        <end position="143"/>
    </location>
</feature>
<keyword evidence="3" id="KW-1185">Reference proteome</keyword>
<gene>
    <name evidence="2" type="ORF">ELE36_17995</name>
</gene>
<evidence type="ECO:0000313" key="3">
    <source>
        <dbReference type="Proteomes" id="UP000291562"/>
    </source>
</evidence>
<protein>
    <submittedName>
        <fullName evidence="2">Uncharacterized protein</fullName>
    </submittedName>
</protein>